<protein>
    <submittedName>
        <fullName evidence="2">Uncharacterized protein</fullName>
    </submittedName>
</protein>
<organism evidence="2 3">
    <name type="scientific">Portunus trituberculatus</name>
    <name type="common">Swimming crab</name>
    <name type="synonym">Neptunus trituberculatus</name>
    <dbReference type="NCBI Taxonomy" id="210409"/>
    <lineage>
        <taxon>Eukaryota</taxon>
        <taxon>Metazoa</taxon>
        <taxon>Ecdysozoa</taxon>
        <taxon>Arthropoda</taxon>
        <taxon>Crustacea</taxon>
        <taxon>Multicrustacea</taxon>
        <taxon>Malacostraca</taxon>
        <taxon>Eumalacostraca</taxon>
        <taxon>Eucarida</taxon>
        <taxon>Decapoda</taxon>
        <taxon>Pleocyemata</taxon>
        <taxon>Brachyura</taxon>
        <taxon>Eubrachyura</taxon>
        <taxon>Portunoidea</taxon>
        <taxon>Portunidae</taxon>
        <taxon>Portuninae</taxon>
        <taxon>Portunus</taxon>
    </lineage>
</organism>
<feature type="compositionally biased region" description="Basic and acidic residues" evidence="1">
    <location>
        <begin position="37"/>
        <end position="53"/>
    </location>
</feature>
<reference evidence="2 3" key="1">
    <citation type="submission" date="2019-05" db="EMBL/GenBank/DDBJ databases">
        <title>Another draft genome of Portunus trituberculatus and its Hox gene families provides insights of decapod evolution.</title>
        <authorList>
            <person name="Jeong J.-H."/>
            <person name="Song I."/>
            <person name="Kim S."/>
            <person name="Choi T."/>
            <person name="Kim D."/>
            <person name="Ryu S."/>
            <person name="Kim W."/>
        </authorList>
    </citation>
    <scope>NUCLEOTIDE SEQUENCE [LARGE SCALE GENOMIC DNA]</scope>
    <source>
        <tissue evidence="2">Muscle</tissue>
    </source>
</reference>
<sequence length="133" mass="15277">MTHYNRTRDIYRDKQQADAVGKKRGLSWRDLGTGRQASDRGQRKGRRGVREEVGGGGKQCLAESEAVPLLARCNTSPKKERMYLWLRGDQLSTKRRKVRGILLIQMRDTSRGEEEEEEEEEEEKRGVANTDGQ</sequence>
<evidence type="ECO:0000313" key="2">
    <source>
        <dbReference type="EMBL" id="MPC09717.1"/>
    </source>
</evidence>
<feature type="region of interest" description="Disordered" evidence="1">
    <location>
        <begin position="1"/>
        <end position="58"/>
    </location>
</feature>
<evidence type="ECO:0000313" key="3">
    <source>
        <dbReference type="Proteomes" id="UP000324222"/>
    </source>
</evidence>
<accession>A0A5B7CJG1</accession>
<dbReference type="Proteomes" id="UP000324222">
    <property type="component" value="Unassembled WGS sequence"/>
</dbReference>
<feature type="region of interest" description="Disordered" evidence="1">
    <location>
        <begin position="107"/>
        <end position="133"/>
    </location>
</feature>
<feature type="compositionally biased region" description="Basic and acidic residues" evidence="1">
    <location>
        <begin position="1"/>
        <end position="16"/>
    </location>
</feature>
<proteinExistence type="predicted"/>
<name>A0A5B7CJG1_PORTR</name>
<feature type="compositionally biased region" description="Acidic residues" evidence="1">
    <location>
        <begin position="113"/>
        <end position="122"/>
    </location>
</feature>
<gene>
    <name evidence="2" type="ORF">E2C01_002336</name>
</gene>
<keyword evidence="3" id="KW-1185">Reference proteome</keyword>
<evidence type="ECO:0000256" key="1">
    <source>
        <dbReference type="SAM" id="MobiDB-lite"/>
    </source>
</evidence>
<comment type="caution">
    <text evidence="2">The sequence shown here is derived from an EMBL/GenBank/DDBJ whole genome shotgun (WGS) entry which is preliminary data.</text>
</comment>
<dbReference type="AlphaFoldDB" id="A0A5B7CJG1"/>
<dbReference type="EMBL" id="VSRR010000081">
    <property type="protein sequence ID" value="MPC09717.1"/>
    <property type="molecule type" value="Genomic_DNA"/>
</dbReference>